<dbReference type="PANTHER" id="PTHR24177">
    <property type="entry name" value="CASKIN"/>
    <property type="match status" value="1"/>
</dbReference>
<dbReference type="Pfam" id="PF12796">
    <property type="entry name" value="Ank_2"/>
    <property type="match status" value="1"/>
</dbReference>
<evidence type="ECO:0000256" key="1">
    <source>
        <dbReference type="PROSITE-ProRule" id="PRU00023"/>
    </source>
</evidence>
<feature type="transmembrane region" description="Helical" evidence="2">
    <location>
        <begin position="652"/>
        <end position="678"/>
    </location>
</feature>
<keyword evidence="2" id="KW-0472">Membrane</keyword>
<feature type="transmembrane region" description="Helical" evidence="2">
    <location>
        <begin position="609"/>
        <end position="632"/>
    </location>
</feature>
<dbReference type="SUPFAM" id="SSF48403">
    <property type="entry name" value="Ankyrin repeat"/>
    <property type="match status" value="1"/>
</dbReference>
<feature type="transmembrane region" description="Helical" evidence="2">
    <location>
        <begin position="570"/>
        <end position="589"/>
    </location>
</feature>
<evidence type="ECO:0000313" key="5">
    <source>
        <dbReference type="Proteomes" id="UP001187471"/>
    </source>
</evidence>
<name>A0AA88RNV4_9ASTE</name>
<feature type="transmembrane region" description="Helical" evidence="2">
    <location>
        <begin position="684"/>
        <end position="703"/>
    </location>
</feature>
<dbReference type="EMBL" id="JAVXUO010001084">
    <property type="protein sequence ID" value="KAK2986180.1"/>
    <property type="molecule type" value="Genomic_DNA"/>
</dbReference>
<dbReference type="AlphaFoldDB" id="A0AA88RNV4"/>
<dbReference type="PROSITE" id="PS50297">
    <property type="entry name" value="ANK_REP_REGION"/>
    <property type="match status" value="1"/>
</dbReference>
<feature type="repeat" description="ANK" evidence="1">
    <location>
        <begin position="220"/>
        <end position="252"/>
    </location>
</feature>
<evidence type="ECO:0000313" key="4">
    <source>
        <dbReference type="EMBL" id="KAK2986180.1"/>
    </source>
</evidence>
<proteinExistence type="predicted"/>
<dbReference type="InterPro" id="IPR026961">
    <property type="entry name" value="PGG_dom"/>
</dbReference>
<comment type="caution">
    <text evidence="4">The sequence shown here is derived from an EMBL/GenBank/DDBJ whole genome shotgun (WGS) entry which is preliminary data.</text>
</comment>
<keyword evidence="5" id="KW-1185">Reference proteome</keyword>
<keyword evidence="1" id="KW-0040">ANK repeat</keyword>
<reference evidence="4" key="1">
    <citation type="submission" date="2022-12" db="EMBL/GenBank/DDBJ databases">
        <title>Draft genome assemblies for two species of Escallonia (Escalloniales).</title>
        <authorList>
            <person name="Chanderbali A."/>
            <person name="Dervinis C."/>
            <person name="Anghel I."/>
            <person name="Soltis D."/>
            <person name="Soltis P."/>
            <person name="Zapata F."/>
        </authorList>
    </citation>
    <scope>NUCLEOTIDE SEQUENCE</scope>
    <source>
        <strain evidence="4">UCBG92.1500</strain>
        <tissue evidence="4">Leaf</tissue>
    </source>
</reference>
<dbReference type="Gene3D" id="1.25.40.20">
    <property type="entry name" value="Ankyrin repeat-containing domain"/>
    <property type="match status" value="1"/>
</dbReference>
<keyword evidence="2" id="KW-0812">Transmembrane</keyword>
<dbReference type="InterPro" id="IPR036770">
    <property type="entry name" value="Ankyrin_rpt-contain_sf"/>
</dbReference>
<gene>
    <name evidence="4" type="ORF">RJ640_006215</name>
</gene>
<protein>
    <recommendedName>
        <fullName evidence="3">PGG domain-containing protein</fullName>
    </recommendedName>
</protein>
<dbReference type="PROSITE" id="PS50088">
    <property type="entry name" value="ANK_REPEAT"/>
    <property type="match status" value="1"/>
</dbReference>
<dbReference type="GO" id="GO:0016020">
    <property type="term" value="C:membrane"/>
    <property type="evidence" value="ECO:0007669"/>
    <property type="project" value="TreeGrafter"/>
</dbReference>
<dbReference type="PANTHER" id="PTHR24177:SF292">
    <property type="entry name" value="ANKYRIN REPEAT FAMILY PROTEIN-RELATED"/>
    <property type="match status" value="1"/>
</dbReference>
<dbReference type="Proteomes" id="UP001187471">
    <property type="component" value="Unassembled WGS sequence"/>
</dbReference>
<sequence length="730" mass="81395">MASLSSSSLEKYPYPSHVDVGVDVPCKLSQTNYFMWSNLMASLIEDEGLMGFLNGTIKAPPEKITVPDDSSSTGGTKEMKNEDYIKWKKTDRLLRRWIIRTLNEDILVGVHFLKTAKEVWAMLERIFGSQAHSGFIVRVAELGEGKNLRLYLPLHKAALAGDWDTASTIIEKEPDAVRAIVTAVEETALMVAVRSKKRNAFVKKLLEKMLLPDVALTEKNGATALHIAAVVGNIEAAELLVEKDPKLPNVGDIYKALPIHGAAAYGRREMVLYLFSVTEENPEQKPFEAESGGKLLRALISSGLFDIALYLLQRYPKLAWEDPHPLDSIAGKPSAFPSGKRFNIWQKLIYSCVAITLENFENRPPGVDIKSFKVTNDSVSKKVRALFWKVAAEVIVPQINHIRETKLKHTQAVQLVKRLCLETANLEFSKALSLLCLPLHKATVFGTREVVEEILESFPSAVYSMNDMQQNLMHVAILARSENVYNLIYQFDSRDIFIGATDTRMNNGLHLTGKLEPQPKLNLRASEVEKFARPIEKERLNIEGKTPAMVFTEAHKKLVKDGEPWMKDTANSCTIVAALIVTVVFASAITVPGGNNGDTGLPIYIHKTAFVVFAISDALALFSSTSSLLMFLSILTSRYGEQDFLYALPKRLIIGLVTLFLSIISMMIAFTATVYMLLEYKGRWILVPVAVLSGLPVTIFMWLQFPLLLDLIKSTYKPGIFGKQGDRIFI</sequence>
<dbReference type="InterPro" id="IPR002110">
    <property type="entry name" value="Ankyrin_rpt"/>
</dbReference>
<evidence type="ECO:0000259" key="3">
    <source>
        <dbReference type="Pfam" id="PF13962"/>
    </source>
</evidence>
<accession>A0AA88RNV4</accession>
<dbReference type="SMART" id="SM00248">
    <property type="entry name" value="ANK"/>
    <property type="match status" value="6"/>
</dbReference>
<keyword evidence="2" id="KW-1133">Transmembrane helix</keyword>
<dbReference type="Pfam" id="PF13962">
    <property type="entry name" value="PGG"/>
    <property type="match status" value="1"/>
</dbReference>
<organism evidence="4 5">
    <name type="scientific">Escallonia rubra</name>
    <dbReference type="NCBI Taxonomy" id="112253"/>
    <lineage>
        <taxon>Eukaryota</taxon>
        <taxon>Viridiplantae</taxon>
        <taxon>Streptophyta</taxon>
        <taxon>Embryophyta</taxon>
        <taxon>Tracheophyta</taxon>
        <taxon>Spermatophyta</taxon>
        <taxon>Magnoliopsida</taxon>
        <taxon>eudicotyledons</taxon>
        <taxon>Gunneridae</taxon>
        <taxon>Pentapetalae</taxon>
        <taxon>asterids</taxon>
        <taxon>campanulids</taxon>
        <taxon>Escalloniales</taxon>
        <taxon>Escalloniaceae</taxon>
        <taxon>Escallonia</taxon>
    </lineage>
</organism>
<feature type="domain" description="PGG" evidence="3">
    <location>
        <begin position="565"/>
        <end position="676"/>
    </location>
</feature>
<evidence type="ECO:0000256" key="2">
    <source>
        <dbReference type="SAM" id="Phobius"/>
    </source>
</evidence>